<dbReference type="InterPro" id="IPR019936">
    <property type="entry name" value="NanM_proteobact"/>
</dbReference>
<evidence type="ECO:0000256" key="6">
    <source>
        <dbReference type="ARBA" id="ARBA00023277"/>
    </source>
</evidence>
<gene>
    <name evidence="8" type="ORF">EDC44_11523</name>
</gene>
<dbReference type="InterPro" id="IPR056734">
    <property type="entry name" value="NANM"/>
</dbReference>
<dbReference type="OrthoDB" id="198899at2"/>
<keyword evidence="1" id="KW-0880">Kelch repeat</keyword>
<keyword evidence="5" id="KW-0413">Isomerase</keyword>
<evidence type="ECO:0000256" key="2">
    <source>
        <dbReference type="ARBA" id="ARBA00022729"/>
    </source>
</evidence>
<accession>A0A4R2SYG3</accession>
<evidence type="ECO:0000256" key="1">
    <source>
        <dbReference type="ARBA" id="ARBA00022441"/>
    </source>
</evidence>
<dbReference type="NCBIfam" id="TIGR03547">
    <property type="entry name" value="muta_rot_YjhT"/>
    <property type="match status" value="1"/>
</dbReference>
<dbReference type="Pfam" id="PF24996">
    <property type="entry name" value="NANM"/>
    <property type="match status" value="1"/>
</dbReference>
<dbReference type="SUPFAM" id="SSF50965">
    <property type="entry name" value="Galactose oxidase, central domain"/>
    <property type="match status" value="1"/>
</dbReference>
<dbReference type="EMBL" id="SLYB01000015">
    <property type="protein sequence ID" value="TCP94720.1"/>
    <property type="molecule type" value="Genomic_DNA"/>
</dbReference>
<reference evidence="8 9" key="1">
    <citation type="submission" date="2019-03" db="EMBL/GenBank/DDBJ databases">
        <title>Genomic Encyclopedia of Type Strains, Phase IV (KMG-IV): sequencing the most valuable type-strain genomes for metagenomic binning, comparative biology and taxonomic classification.</title>
        <authorList>
            <person name="Goeker M."/>
        </authorList>
    </citation>
    <scope>NUCLEOTIDE SEQUENCE [LARGE SCALE GENOMIC DNA]</scope>
    <source>
        <strain evidence="8 9">DSM 28404</strain>
    </source>
</reference>
<evidence type="ECO:0000256" key="3">
    <source>
        <dbReference type="ARBA" id="ARBA00022737"/>
    </source>
</evidence>
<keyword evidence="2 7" id="KW-0732">Signal</keyword>
<dbReference type="NCBIfam" id="NF010730">
    <property type="entry name" value="PRK14131.1"/>
    <property type="match status" value="1"/>
</dbReference>
<feature type="chain" id="PRO_5020784679" evidence="7">
    <location>
        <begin position="23"/>
        <end position="382"/>
    </location>
</feature>
<evidence type="ECO:0000313" key="9">
    <source>
        <dbReference type="Proteomes" id="UP000295763"/>
    </source>
</evidence>
<proteinExistence type="predicted"/>
<name>A0A4R2SYG3_9PAST</name>
<evidence type="ECO:0000256" key="4">
    <source>
        <dbReference type="ARBA" id="ARBA00022764"/>
    </source>
</evidence>
<keyword evidence="9" id="KW-1185">Reference proteome</keyword>
<dbReference type="PANTHER" id="PTHR46093">
    <property type="entry name" value="ACYL-COA-BINDING DOMAIN-CONTAINING PROTEIN 5"/>
    <property type="match status" value="1"/>
</dbReference>
<organism evidence="8 9">
    <name type="scientific">Cricetibacter osteomyelitidis</name>
    <dbReference type="NCBI Taxonomy" id="1521931"/>
    <lineage>
        <taxon>Bacteria</taxon>
        <taxon>Pseudomonadati</taxon>
        <taxon>Pseudomonadota</taxon>
        <taxon>Gammaproteobacteria</taxon>
        <taxon>Pasteurellales</taxon>
        <taxon>Pasteurellaceae</taxon>
        <taxon>Cricetibacter</taxon>
    </lineage>
</organism>
<dbReference type="InterPro" id="IPR015915">
    <property type="entry name" value="Kelch-typ_b-propeller"/>
</dbReference>
<dbReference type="PANTHER" id="PTHR46093:SF18">
    <property type="entry name" value="FIBRONECTIN TYPE-III DOMAIN-CONTAINING PROTEIN"/>
    <property type="match status" value="1"/>
</dbReference>
<dbReference type="AlphaFoldDB" id="A0A4R2SYG3"/>
<dbReference type="Gene3D" id="2.120.10.80">
    <property type="entry name" value="Kelch-type beta propeller"/>
    <property type="match status" value="2"/>
</dbReference>
<evidence type="ECO:0000256" key="7">
    <source>
        <dbReference type="SAM" id="SignalP"/>
    </source>
</evidence>
<dbReference type="InterPro" id="IPR011043">
    <property type="entry name" value="Gal_Oxase/kelch_b-propeller"/>
</dbReference>
<keyword evidence="3" id="KW-0677">Repeat</keyword>
<protein>
    <submittedName>
        <fullName evidence="8">N-acetylneuraminate epimerase</fullName>
    </submittedName>
</protein>
<dbReference type="Proteomes" id="UP000295763">
    <property type="component" value="Unassembled WGS sequence"/>
</dbReference>
<keyword evidence="6" id="KW-0119">Carbohydrate metabolism</keyword>
<dbReference type="RefSeq" id="WP_131977180.1">
    <property type="nucleotide sequence ID" value="NZ_SLYB01000015.1"/>
</dbReference>
<feature type="signal peptide" evidence="7">
    <location>
        <begin position="1"/>
        <end position="22"/>
    </location>
</feature>
<dbReference type="GO" id="GO:0016853">
    <property type="term" value="F:isomerase activity"/>
    <property type="evidence" value="ECO:0007669"/>
    <property type="project" value="UniProtKB-KW"/>
</dbReference>
<keyword evidence="4" id="KW-0574">Periplasm</keyword>
<comment type="caution">
    <text evidence="8">The sequence shown here is derived from an EMBL/GenBank/DDBJ whole genome shotgun (WGS) entry which is preliminary data.</text>
</comment>
<sequence>MKFTKSALTFAIAAAISFSAQASQYPDLPVAIKNGAGALVGDTVYVGLGSGGDKFYALNLKEKDAQWKEIAAFPGGNRNQPVAAGVDGKLYVFGGFFNTDAQANKTFNDAYSYNPADNTWTKLTTRAPRGVAAGVSSVADKNKIYFIGGVNENIWDGLFQDVKAVGDGDKEKEKPVFDAYFNLRAQDFFFNDDVMSYEPATNIWRNEGNFPYGGRAGAAVGLKDGKILVVNGEVKAGLRTDTTEIGTIGKDGIKWKQLGKLPAPSGYDKQDGIAAAMGGYSNGTFIVTGGANFPGAKAHYEKGINDAHRQPGLKKTWHNDVYALDAKKGTWKVVGTLPAPIAAGVAVSYDNKVLLIGGETEGGKALTSVQTMSYNGKTLKVE</sequence>
<evidence type="ECO:0000256" key="5">
    <source>
        <dbReference type="ARBA" id="ARBA00023235"/>
    </source>
</evidence>
<evidence type="ECO:0000313" key="8">
    <source>
        <dbReference type="EMBL" id="TCP94720.1"/>
    </source>
</evidence>